<proteinExistence type="inferred from homology"/>
<dbReference type="InterPro" id="IPR051044">
    <property type="entry name" value="MAG_DAG_Lipase"/>
</dbReference>
<feature type="region of interest" description="Disordered" evidence="5">
    <location>
        <begin position="299"/>
        <end position="319"/>
    </location>
</feature>
<dbReference type="InterPro" id="IPR022742">
    <property type="entry name" value="Hydrolase_4"/>
</dbReference>
<dbReference type="GO" id="GO:0047372">
    <property type="term" value="F:monoacylglycerol lipase activity"/>
    <property type="evidence" value="ECO:0007669"/>
    <property type="project" value="UniProtKB-EC"/>
</dbReference>
<accession>A0AA87SWZ1</accession>
<evidence type="ECO:0000256" key="3">
    <source>
        <dbReference type="ARBA" id="ARBA00013254"/>
    </source>
</evidence>
<evidence type="ECO:0000256" key="4">
    <source>
        <dbReference type="ARBA" id="ARBA00071261"/>
    </source>
</evidence>
<dbReference type="PRINTS" id="PR00111">
    <property type="entry name" value="ABHYDROLASE"/>
</dbReference>
<dbReference type="InterPro" id="IPR000073">
    <property type="entry name" value="AB_hydrolase_1"/>
</dbReference>
<dbReference type="Pfam" id="PF12146">
    <property type="entry name" value="Hydrolase_4"/>
    <property type="match status" value="1"/>
</dbReference>
<sequence>MTFNHKEFYILSSSDKSKLYCQSWTKPNSNRLVIFHHGFGEHSGRYANLLRYFARSDINFYSFDMRGHGNSEGKRGHADSFDLYVRDLADFVSEAFKREEKERFFLLGHSLGGAVSLRYSQEGINQDNILGLILGSPALIVKVDFKKKLKKFAASFLSKISPSLIVDAELDFQYLSHDPDVIEAYKQDPLVHGKISLKMGSELLEIGPKLIKKANVLRCPVLILHGQEDGLVDVNGSTELYKNLIYRNKRIKIYPGLYHELMNEFPEHRDVALNDIRTFLETIQREKIDSDLKDSSLKMKKEIPTSQKKRNEKNAVSNL</sequence>
<comment type="similarity">
    <text evidence="2">Belongs to the AB hydrolase superfamily.</text>
</comment>
<dbReference type="InterPro" id="IPR029058">
    <property type="entry name" value="AB_hydrolase_fold"/>
</dbReference>
<dbReference type="Proteomes" id="UP000001343">
    <property type="component" value="Unassembled WGS sequence"/>
</dbReference>
<dbReference type="RefSeq" id="WP_002762658.1">
    <property type="nucleotide sequence ID" value="NZ_AKWM02000036.1"/>
</dbReference>
<name>A0AA87SWZ1_9LEPT</name>
<reference evidence="7 8" key="1">
    <citation type="journal article" date="2014" name="Int. J. Syst. Evol. Microbiol.">
        <title>Leptospira mayottensis sp. nov., a pathogenic species of the genus Leptospira isolated from humans.</title>
        <authorList>
            <person name="Bourhy P."/>
            <person name="Collet L."/>
            <person name="Brisse S."/>
            <person name="Picardeau M."/>
        </authorList>
    </citation>
    <scope>NUCLEOTIDE SEQUENCE [LARGE SCALE GENOMIC DNA]</scope>
    <source>
        <strain evidence="7 8">200901122</strain>
    </source>
</reference>
<dbReference type="SUPFAM" id="SSF53474">
    <property type="entry name" value="alpha/beta-Hydrolases"/>
    <property type="match status" value="1"/>
</dbReference>
<dbReference type="FunFam" id="3.40.50.1820:FF:000117">
    <property type="entry name" value="Monoglyceride lipase, putative"/>
    <property type="match status" value="1"/>
</dbReference>
<evidence type="ECO:0000256" key="2">
    <source>
        <dbReference type="ARBA" id="ARBA00008645"/>
    </source>
</evidence>
<dbReference type="Gene3D" id="3.40.50.1820">
    <property type="entry name" value="alpha/beta hydrolase"/>
    <property type="match status" value="1"/>
</dbReference>
<dbReference type="EC" id="3.1.1.23" evidence="3"/>
<evidence type="ECO:0000313" key="8">
    <source>
        <dbReference type="Proteomes" id="UP000001343"/>
    </source>
</evidence>
<evidence type="ECO:0000259" key="6">
    <source>
        <dbReference type="Pfam" id="PF12146"/>
    </source>
</evidence>
<comment type="catalytic activity">
    <reaction evidence="1">
        <text>Hydrolyzes glycerol monoesters of long-chain fatty acids.</text>
        <dbReference type="EC" id="3.1.1.23"/>
    </reaction>
</comment>
<evidence type="ECO:0000256" key="1">
    <source>
        <dbReference type="ARBA" id="ARBA00001613"/>
    </source>
</evidence>
<evidence type="ECO:0000313" key="7">
    <source>
        <dbReference type="EMBL" id="EKS00468.1"/>
    </source>
</evidence>
<protein>
    <recommendedName>
        <fullName evidence="4">Monoacylglycerol lipase</fullName>
        <ecNumber evidence="3">3.1.1.23</ecNumber>
    </recommendedName>
</protein>
<gene>
    <name evidence="7" type="ORF">LEP1GSC125_4098</name>
</gene>
<dbReference type="PANTHER" id="PTHR11614">
    <property type="entry name" value="PHOSPHOLIPASE-RELATED"/>
    <property type="match status" value="1"/>
</dbReference>
<dbReference type="EMBL" id="AKWM02000036">
    <property type="protein sequence ID" value="EKS00468.1"/>
    <property type="molecule type" value="Genomic_DNA"/>
</dbReference>
<organism evidence="7 8">
    <name type="scientific">Leptospira mayottensis 200901122</name>
    <dbReference type="NCBI Taxonomy" id="1193010"/>
    <lineage>
        <taxon>Bacteria</taxon>
        <taxon>Pseudomonadati</taxon>
        <taxon>Spirochaetota</taxon>
        <taxon>Spirochaetia</taxon>
        <taxon>Leptospirales</taxon>
        <taxon>Leptospiraceae</taxon>
        <taxon>Leptospira</taxon>
    </lineage>
</organism>
<dbReference type="AlphaFoldDB" id="A0AA87SWZ1"/>
<feature type="domain" description="Serine aminopeptidase S33" evidence="6">
    <location>
        <begin position="30"/>
        <end position="264"/>
    </location>
</feature>
<comment type="caution">
    <text evidence="7">The sequence shown here is derived from an EMBL/GenBank/DDBJ whole genome shotgun (WGS) entry which is preliminary data.</text>
</comment>
<evidence type="ECO:0000256" key="5">
    <source>
        <dbReference type="SAM" id="MobiDB-lite"/>
    </source>
</evidence>